<organism evidence="1 2">
    <name type="scientific">Mycena citricolor</name>
    <dbReference type="NCBI Taxonomy" id="2018698"/>
    <lineage>
        <taxon>Eukaryota</taxon>
        <taxon>Fungi</taxon>
        <taxon>Dikarya</taxon>
        <taxon>Basidiomycota</taxon>
        <taxon>Agaricomycotina</taxon>
        <taxon>Agaricomycetes</taxon>
        <taxon>Agaricomycetidae</taxon>
        <taxon>Agaricales</taxon>
        <taxon>Marasmiineae</taxon>
        <taxon>Mycenaceae</taxon>
        <taxon>Mycena</taxon>
    </lineage>
</organism>
<reference evidence="1" key="1">
    <citation type="submission" date="2023-11" db="EMBL/GenBank/DDBJ databases">
        <authorList>
            <person name="De Vega J J."/>
            <person name="De Vega J J."/>
        </authorList>
    </citation>
    <scope>NUCLEOTIDE SEQUENCE</scope>
</reference>
<dbReference type="EMBL" id="CAVNYO010000455">
    <property type="protein sequence ID" value="CAK5282443.1"/>
    <property type="molecule type" value="Genomic_DNA"/>
</dbReference>
<dbReference type="AlphaFoldDB" id="A0AAD2Q6Q3"/>
<accession>A0AAD2Q6Q3</accession>
<feature type="non-terminal residue" evidence="1">
    <location>
        <position position="68"/>
    </location>
</feature>
<evidence type="ECO:0000313" key="1">
    <source>
        <dbReference type="EMBL" id="CAK5282443.1"/>
    </source>
</evidence>
<evidence type="ECO:0000313" key="2">
    <source>
        <dbReference type="Proteomes" id="UP001295794"/>
    </source>
</evidence>
<protein>
    <submittedName>
        <fullName evidence="1">Uncharacterized protein</fullName>
    </submittedName>
</protein>
<keyword evidence="2" id="KW-1185">Reference proteome</keyword>
<proteinExistence type="predicted"/>
<feature type="non-terminal residue" evidence="1">
    <location>
        <position position="1"/>
    </location>
</feature>
<dbReference type="Proteomes" id="UP001295794">
    <property type="component" value="Unassembled WGS sequence"/>
</dbReference>
<comment type="caution">
    <text evidence="1">The sequence shown here is derived from an EMBL/GenBank/DDBJ whole genome shotgun (WGS) entry which is preliminary data.</text>
</comment>
<gene>
    <name evidence="1" type="ORF">MYCIT1_LOCUS34201</name>
</gene>
<name>A0AAD2Q6Q3_9AGAR</name>
<sequence length="68" mass="7460">RSTNAMGGGIGESRRRRTRIEKGWSILSTWMGEQFTVVVGLAIGRAVTFRTTQDGFGASPRPRIGNHL</sequence>